<accession>A0A9D4XDP8</accession>
<evidence type="ECO:0000256" key="1">
    <source>
        <dbReference type="SAM" id="MobiDB-lite"/>
    </source>
</evidence>
<dbReference type="Gramene" id="Psat04G0273000-T1">
    <property type="protein sequence ID" value="KAI5418204.1"/>
    <property type="gene ID" value="KIW84_042730"/>
</dbReference>
<gene>
    <name evidence="2" type="ORF">KIW84_042730</name>
</gene>
<protein>
    <submittedName>
        <fullName evidence="2">Uncharacterized protein</fullName>
    </submittedName>
</protein>
<comment type="caution">
    <text evidence="2">The sequence shown here is derived from an EMBL/GenBank/DDBJ whole genome shotgun (WGS) entry which is preliminary data.</text>
</comment>
<dbReference type="Proteomes" id="UP001058974">
    <property type="component" value="Chromosome 4"/>
</dbReference>
<name>A0A9D4XDP8_PEA</name>
<keyword evidence="3" id="KW-1185">Reference proteome</keyword>
<feature type="region of interest" description="Disordered" evidence="1">
    <location>
        <begin position="93"/>
        <end position="112"/>
    </location>
</feature>
<proteinExistence type="predicted"/>
<dbReference type="EMBL" id="JAMSHJ010000004">
    <property type="protein sequence ID" value="KAI5418204.1"/>
    <property type="molecule type" value="Genomic_DNA"/>
</dbReference>
<dbReference type="AlphaFoldDB" id="A0A9D4XDP8"/>
<evidence type="ECO:0000313" key="2">
    <source>
        <dbReference type="EMBL" id="KAI5418204.1"/>
    </source>
</evidence>
<organism evidence="2 3">
    <name type="scientific">Pisum sativum</name>
    <name type="common">Garden pea</name>
    <name type="synonym">Lathyrus oleraceus</name>
    <dbReference type="NCBI Taxonomy" id="3888"/>
    <lineage>
        <taxon>Eukaryota</taxon>
        <taxon>Viridiplantae</taxon>
        <taxon>Streptophyta</taxon>
        <taxon>Embryophyta</taxon>
        <taxon>Tracheophyta</taxon>
        <taxon>Spermatophyta</taxon>
        <taxon>Magnoliopsida</taxon>
        <taxon>eudicotyledons</taxon>
        <taxon>Gunneridae</taxon>
        <taxon>Pentapetalae</taxon>
        <taxon>rosids</taxon>
        <taxon>fabids</taxon>
        <taxon>Fabales</taxon>
        <taxon>Fabaceae</taxon>
        <taxon>Papilionoideae</taxon>
        <taxon>50 kb inversion clade</taxon>
        <taxon>NPAAA clade</taxon>
        <taxon>Hologalegina</taxon>
        <taxon>IRL clade</taxon>
        <taxon>Fabeae</taxon>
        <taxon>Lathyrus</taxon>
    </lineage>
</organism>
<sequence>MRVTSLRVDHPEGIFDSQVILWRKGKELGKRDCRAKELYHQWVIERVKEVKLPYSAEVLISPPEPEPIHASKKEINALRASIAQLTKENKELRSKLHAMDRDNTKLKRKSQDDAKLLAESWKKAKIEEDLKEKYQDGLSQDDLGLTSLRKQLK</sequence>
<evidence type="ECO:0000313" key="3">
    <source>
        <dbReference type="Proteomes" id="UP001058974"/>
    </source>
</evidence>
<reference evidence="2 3" key="1">
    <citation type="journal article" date="2022" name="Nat. Genet.">
        <title>Improved pea reference genome and pan-genome highlight genomic features and evolutionary characteristics.</title>
        <authorList>
            <person name="Yang T."/>
            <person name="Liu R."/>
            <person name="Luo Y."/>
            <person name="Hu S."/>
            <person name="Wang D."/>
            <person name="Wang C."/>
            <person name="Pandey M.K."/>
            <person name="Ge S."/>
            <person name="Xu Q."/>
            <person name="Li N."/>
            <person name="Li G."/>
            <person name="Huang Y."/>
            <person name="Saxena R.K."/>
            <person name="Ji Y."/>
            <person name="Li M."/>
            <person name="Yan X."/>
            <person name="He Y."/>
            <person name="Liu Y."/>
            <person name="Wang X."/>
            <person name="Xiang C."/>
            <person name="Varshney R.K."/>
            <person name="Ding H."/>
            <person name="Gao S."/>
            <person name="Zong X."/>
        </authorList>
    </citation>
    <scope>NUCLEOTIDE SEQUENCE [LARGE SCALE GENOMIC DNA]</scope>
    <source>
        <strain evidence="2 3">cv. Zhongwan 6</strain>
    </source>
</reference>